<dbReference type="Gene3D" id="1.10.1740.10">
    <property type="match status" value="1"/>
</dbReference>
<evidence type="ECO:0000256" key="4">
    <source>
        <dbReference type="ARBA" id="ARBA00023163"/>
    </source>
</evidence>
<evidence type="ECO:0000256" key="1">
    <source>
        <dbReference type="ARBA" id="ARBA00010641"/>
    </source>
</evidence>
<keyword evidence="7" id="KW-1185">Reference proteome</keyword>
<evidence type="ECO:0000259" key="5">
    <source>
        <dbReference type="SMART" id="SM00421"/>
    </source>
</evidence>
<dbReference type="SUPFAM" id="SSF88946">
    <property type="entry name" value="Sigma2 domain of RNA polymerase sigma factors"/>
    <property type="match status" value="1"/>
</dbReference>
<dbReference type="GO" id="GO:0006352">
    <property type="term" value="P:DNA-templated transcription initiation"/>
    <property type="evidence" value="ECO:0007669"/>
    <property type="project" value="InterPro"/>
</dbReference>
<dbReference type="Pfam" id="PF08281">
    <property type="entry name" value="Sigma70_r4_2"/>
    <property type="match status" value="1"/>
</dbReference>
<proteinExistence type="inferred from homology"/>
<dbReference type="RefSeq" id="WP_099440590.1">
    <property type="nucleotide sequence ID" value="NZ_CP024091.1"/>
</dbReference>
<sequence>MVVYSNLSDQELAGLLRSQSDQRAFSELYVRYKGVLHGYAYKKLGNLEEARDLIQELFSALWNKRDTLPDTHNLSGYLYTTLRNRILDFVAHRQVEHKYLKSLQDFITEANFITDRQVRERELTRLIEDAVNELPPKMREVFLMSRNTGKSHKEIAEELNISESTVKNHVKGALKVLKTKLGLFAYILFLLK</sequence>
<dbReference type="Proteomes" id="UP000223749">
    <property type="component" value="Chromosome"/>
</dbReference>
<evidence type="ECO:0000313" key="6">
    <source>
        <dbReference type="EMBL" id="ATP58696.1"/>
    </source>
</evidence>
<protein>
    <recommendedName>
        <fullName evidence="5">HTH luxR-type domain-containing protein</fullName>
    </recommendedName>
</protein>
<dbReference type="NCBIfam" id="TIGR02937">
    <property type="entry name" value="sigma70-ECF"/>
    <property type="match status" value="1"/>
</dbReference>
<keyword evidence="2" id="KW-0805">Transcription regulation</keyword>
<organism evidence="6 7">
    <name type="scientific">Pedobacter ginsengisoli</name>
    <dbReference type="NCBI Taxonomy" id="363852"/>
    <lineage>
        <taxon>Bacteria</taxon>
        <taxon>Pseudomonadati</taxon>
        <taxon>Bacteroidota</taxon>
        <taxon>Sphingobacteriia</taxon>
        <taxon>Sphingobacteriales</taxon>
        <taxon>Sphingobacteriaceae</taxon>
        <taxon>Pedobacter</taxon>
    </lineage>
</organism>
<dbReference type="InterPro" id="IPR036388">
    <property type="entry name" value="WH-like_DNA-bd_sf"/>
</dbReference>
<evidence type="ECO:0000256" key="2">
    <source>
        <dbReference type="ARBA" id="ARBA00023015"/>
    </source>
</evidence>
<comment type="similarity">
    <text evidence="1">Belongs to the sigma-70 factor family. ECF subfamily.</text>
</comment>
<dbReference type="Pfam" id="PF04542">
    <property type="entry name" value="Sigma70_r2"/>
    <property type="match status" value="1"/>
</dbReference>
<dbReference type="GO" id="GO:0003677">
    <property type="term" value="F:DNA binding"/>
    <property type="evidence" value="ECO:0007669"/>
    <property type="project" value="InterPro"/>
</dbReference>
<dbReference type="PANTHER" id="PTHR43133:SF46">
    <property type="entry name" value="RNA POLYMERASE SIGMA-70 FACTOR ECF SUBFAMILY"/>
    <property type="match status" value="1"/>
</dbReference>
<dbReference type="InterPro" id="IPR013324">
    <property type="entry name" value="RNA_pol_sigma_r3/r4-like"/>
</dbReference>
<gene>
    <name evidence="6" type="ORF">CPT03_20625</name>
</gene>
<dbReference type="GO" id="GO:0016987">
    <property type="term" value="F:sigma factor activity"/>
    <property type="evidence" value="ECO:0007669"/>
    <property type="project" value="UniProtKB-KW"/>
</dbReference>
<dbReference type="InterPro" id="IPR007627">
    <property type="entry name" value="RNA_pol_sigma70_r2"/>
</dbReference>
<name>A0A2D1UAP3_9SPHI</name>
<feature type="domain" description="HTH luxR-type" evidence="5">
    <location>
        <begin position="131"/>
        <end position="189"/>
    </location>
</feature>
<dbReference type="AlphaFoldDB" id="A0A2D1UAP3"/>
<dbReference type="InterPro" id="IPR039425">
    <property type="entry name" value="RNA_pol_sigma-70-like"/>
</dbReference>
<dbReference type="InterPro" id="IPR000792">
    <property type="entry name" value="Tscrpt_reg_LuxR_C"/>
</dbReference>
<dbReference type="SUPFAM" id="SSF88659">
    <property type="entry name" value="Sigma3 and sigma4 domains of RNA polymerase sigma factors"/>
    <property type="match status" value="1"/>
</dbReference>
<dbReference type="OrthoDB" id="659569at2"/>
<dbReference type="InterPro" id="IPR013249">
    <property type="entry name" value="RNA_pol_sigma70_r4_t2"/>
</dbReference>
<evidence type="ECO:0000313" key="7">
    <source>
        <dbReference type="Proteomes" id="UP000223749"/>
    </source>
</evidence>
<dbReference type="InterPro" id="IPR013325">
    <property type="entry name" value="RNA_pol_sigma_r2"/>
</dbReference>
<keyword evidence="3" id="KW-0731">Sigma factor</keyword>
<dbReference type="NCBIfam" id="TIGR02985">
    <property type="entry name" value="Sig70_bacteroi1"/>
    <property type="match status" value="1"/>
</dbReference>
<dbReference type="PANTHER" id="PTHR43133">
    <property type="entry name" value="RNA POLYMERASE ECF-TYPE SIGMA FACTO"/>
    <property type="match status" value="1"/>
</dbReference>
<dbReference type="EMBL" id="CP024091">
    <property type="protein sequence ID" value="ATP58696.1"/>
    <property type="molecule type" value="Genomic_DNA"/>
</dbReference>
<dbReference type="SMART" id="SM00421">
    <property type="entry name" value="HTH_LUXR"/>
    <property type="match status" value="1"/>
</dbReference>
<evidence type="ECO:0000256" key="3">
    <source>
        <dbReference type="ARBA" id="ARBA00023082"/>
    </source>
</evidence>
<dbReference type="KEGG" id="pgs:CPT03_20625"/>
<accession>A0A2D1UAP3</accession>
<keyword evidence="4" id="KW-0804">Transcription</keyword>
<dbReference type="InterPro" id="IPR014327">
    <property type="entry name" value="RNA_pol_sigma70_bacteroid"/>
</dbReference>
<dbReference type="InterPro" id="IPR014284">
    <property type="entry name" value="RNA_pol_sigma-70_dom"/>
</dbReference>
<reference evidence="6 7" key="1">
    <citation type="submission" date="2017-10" db="EMBL/GenBank/DDBJ databases">
        <title>Whole genome of Pedobacter ginsengisoli T01R-27 isolated from tomato rhizosphere.</title>
        <authorList>
            <person name="Weon H.-Y."/>
            <person name="Lee S.A."/>
            <person name="Sang M.K."/>
            <person name="Song J."/>
        </authorList>
    </citation>
    <scope>NUCLEOTIDE SEQUENCE [LARGE SCALE GENOMIC DNA]</scope>
    <source>
        <strain evidence="6 7">T01R-27</strain>
    </source>
</reference>
<dbReference type="Gene3D" id="1.10.10.10">
    <property type="entry name" value="Winged helix-like DNA-binding domain superfamily/Winged helix DNA-binding domain"/>
    <property type="match status" value="1"/>
</dbReference>
<dbReference type="CDD" id="cd06171">
    <property type="entry name" value="Sigma70_r4"/>
    <property type="match status" value="1"/>
</dbReference>